<keyword evidence="1" id="KW-1133">Transmembrane helix</keyword>
<feature type="transmembrane region" description="Helical" evidence="1">
    <location>
        <begin position="114"/>
        <end position="130"/>
    </location>
</feature>
<accession>E4KWI5</accession>
<evidence type="ECO:0000313" key="2">
    <source>
        <dbReference type="EMBL" id="EFR33789.1"/>
    </source>
</evidence>
<organism evidence="2 3">
    <name type="scientific">Peptoniphilus harei ACS-146-V-Sch2b</name>
    <dbReference type="NCBI Taxonomy" id="908338"/>
    <lineage>
        <taxon>Bacteria</taxon>
        <taxon>Bacillati</taxon>
        <taxon>Bacillota</taxon>
        <taxon>Tissierellia</taxon>
        <taxon>Tissierellales</taxon>
        <taxon>Peptoniphilaceae</taxon>
        <taxon>Peptoniphilus</taxon>
    </lineage>
</organism>
<keyword evidence="1" id="KW-0472">Membrane</keyword>
<dbReference type="Proteomes" id="UP000003705">
    <property type="component" value="Unassembled WGS sequence"/>
</dbReference>
<evidence type="ECO:0000313" key="3">
    <source>
        <dbReference type="Proteomes" id="UP000003705"/>
    </source>
</evidence>
<sequence>MDFQKLFLLIFLLGFISINFKTPKSNKRINELDIIAKNIQFTCMLFALLLNQMKVFSLILILGLIISAYNDKAKNLKPVFFELIILIILPLLIIFDLGIFVPLTESGFTRASDIYLGLILTLPVFFLNLYKFSKLEAVNKNYFISFLLLNIILYAENYFLIFKSIK</sequence>
<protein>
    <submittedName>
        <fullName evidence="2">Uncharacterized protein</fullName>
    </submittedName>
</protein>
<keyword evidence="1" id="KW-0812">Transmembrane</keyword>
<dbReference type="EMBL" id="AENP01000003">
    <property type="protein sequence ID" value="EFR33789.1"/>
    <property type="molecule type" value="Genomic_DNA"/>
</dbReference>
<reference evidence="2 3" key="1">
    <citation type="submission" date="2010-10" db="EMBL/GenBank/DDBJ databases">
        <authorList>
            <person name="Durkin A.S."/>
            <person name="Madupu R."/>
            <person name="Torralba M."/>
            <person name="Gillis M."/>
            <person name="Methe B."/>
            <person name="Sutton G."/>
            <person name="Nelson K.E."/>
        </authorList>
    </citation>
    <scope>NUCLEOTIDE SEQUENCE [LARGE SCALE GENOMIC DNA]</scope>
    <source>
        <strain evidence="2 3">ACS-146-V-Sch2b</strain>
    </source>
</reference>
<keyword evidence="3" id="KW-1185">Reference proteome</keyword>
<dbReference type="OrthoDB" id="1699221at2"/>
<proteinExistence type="predicted"/>
<feature type="transmembrane region" description="Helical" evidence="1">
    <location>
        <begin position="44"/>
        <end position="67"/>
    </location>
</feature>
<dbReference type="RefSeq" id="WP_005953780.1">
    <property type="nucleotide sequence ID" value="NZ_AENP01000003.1"/>
</dbReference>
<dbReference type="AlphaFoldDB" id="E4KWI5"/>
<name>E4KWI5_9FIRM</name>
<feature type="transmembrane region" description="Helical" evidence="1">
    <location>
        <begin position="142"/>
        <end position="161"/>
    </location>
</feature>
<evidence type="ECO:0000256" key="1">
    <source>
        <dbReference type="SAM" id="Phobius"/>
    </source>
</evidence>
<comment type="caution">
    <text evidence="2">The sequence shown here is derived from an EMBL/GenBank/DDBJ whole genome shotgun (WGS) entry which is preliminary data.</text>
</comment>
<feature type="transmembrane region" description="Helical" evidence="1">
    <location>
        <begin position="79"/>
        <end position="102"/>
    </location>
</feature>
<gene>
    <name evidence="2" type="ORF">HMPREF9286_0551</name>
</gene>